<dbReference type="OrthoDB" id="3695826at2"/>
<organism evidence="2 3">
    <name type="scientific">Ktedonosporobacter rubrisoli</name>
    <dbReference type="NCBI Taxonomy" id="2509675"/>
    <lineage>
        <taxon>Bacteria</taxon>
        <taxon>Bacillati</taxon>
        <taxon>Chloroflexota</taxon>
        <taxon>Ktedonobacteria</taxon>
        <taxon>Ktedonobacterales</taxon>
        <taxon>Ktedonosporobacteraceae</taxon>
        <taxon>Ktedonosporobacter</taxon>
    </lineage>
</organism>
<evidence type="ECO:0000256" key="1">
    <source>
        <dbReference type="SAM" id="SignalP"/>
    </source>
</evidence>
<gene>
    <name evidence="2" type="ORF">EPA93_13825</name>
</gene>
<dbReference type="RefSeq" id="WP_129888089.1">
    <property type="nucleotide sequence ID" value="NZ_CP035758.1"/>
</dbReference>
<name>A0A4P6JP46_KTERU</name>
<keyword evidence="3" id="KW-1185">Reference proteome</keyword>
<evidence type="ECO:0008006" key="4">
    <source>
        <dbReference type="Google" id="ProtNLM"/>
    </source>
</evidence>
<dbReference type="EMBL" id="CP035758">
    <property type="protein sequence ID" value="QBD77025.1"/>
    <property type="molecule type" value="Genomic_DNA"/>
</dbReference>
<proteinExistence type="predicted"/>
<reference evidence="2 3" key="1">
    <citation type="submission" date="2019-01" db="EMBL/GenBank/DDBJ databases">
        <title>Ktedonosporobacter rubrisoli SCAWS-G2.</title>
        <authorList>
            <person name="Huang Y."/>
            <person name="Yan B."/>
        </authorList>
    </citation>
    <scope>NUCLEOTIDE SEQUENCE [LARGE SCALE GENOMIC DNA]</scope>
    <source>
        <strain evidence="2 3">SCAWS-G2</strain>
    </source>
</reference>
<protein>
    <recommendedName>
        <fullName evidence="4">YtkA-like domain-containing protein</fullName>
    </recommendedName>
</protein>
<accession>A0A4P6JP46</accession>
<dbReference type="KEGG" id="kbs:EPA93_13825"/>
<dbReference type="Proteomes" id="UP000290365">
    <property type="component" value="Chromosome"/>
</dbReference>
<feature type="signal peptide" evidence="1">
    <location>
        <begin position="1"/>
        <end position="24"/>
    </location>
</feature>
<sequence>MLTIIQAACLACLAFMLVACGSNSYTQTSQSAHFIVQMSLDSTRTGECNATIVVQDQKGQPTTVDELALAPVMPTMGHASPEVLAQKDGVGSYHAHGSFFLMPGSWDINMHIRRGTIAETLRFTVQVNA</sequence>
<feature type="chain" id="PRO_5020192137" description="YtkA-like domain-containing protein" evidence="1">
    <location>
        <begin position="25"/>
        <end position="129"/>
    </location>
</feature>
<keyword evidence="1" id="KW-0732">Signal</keyword>
<dbReference type="AlphaFoldDB" id="A0A4P6JP46"/>
<evidence type="ECO:0000313" key="2">
    <source>
        <dbReference type="EMBL" id="QBD77025.1"/>
    </source>
</evidence>
<evidence type="ECO:0000313" key="3">
    <source>
        <dbReference type="Proteomes" id="UP000290365"/>
    </source>
</evidence>